<dbReference type="OrthoDB" id="33200at2157"/>
<gene>
    <name evidence="5" type="ORF">GQS65_16955</name>
</gene>
<dbReference type="Pfam" id="PF24273">
    <property type="entry name" value="TRASH_HVO_1752_C"/>
    <property type="match status" value="1"/>
</dbReference>
<dbReference type="InterPro" id="IPR050684">
    <property type="entry name" value="HTH-Siroheme_Decarb"/>
</dbReference>
<dbReference type="InterPro" id="IPR036388">
    <property type="entry name" value="WH-like_DNA-bd_sf"/>
</dbReference>
<dbReference type="SMART" id="SM00746">
    <property type="entry name" value="TRASH"/>
    <property type="match status" value="1"/>
</dbReference>
<dbReference type="InterPro" id="IPR000485">
    <property type="entry name" value="AsnC-type_HTH_dom"/>
</dbReference>
<evidence type="ECO:0000256" key="3">
    <source>
        <dbReference type="ARBA" id="ARBA00023163"/>
    </source>
</evidence>
<name>A0A6B0GU78_9EURY</name>
<dbReference type="InterPro" id="IPR011991">
    <property type="entry name" value="ArsR-like_HTH"/>
</dbReference>
<dbReference type="PROSITE" id="PS50956">
    <property type="entry name" value="HTH_ASNC_2"/>
    <property type="match status" value="1"/>
</dbReference>
<dbReference type="GO" id="GO:0043565">
    <property type="term" value="F:sequence-specific DNA binding"/>
    <property type="evidence" value="ECO:0007669"/>
    <property type="project" value="InterPro"/>
</dbReference>
<dbReference type="SUPFAM" id="SSF46785">
    <property type="entry name" value="Winged helix' DNA-binding domain"/>
    <property type="match status" value="1"/>
</dbReference>
<dbReference type="SMART" id="SM00344">
    <property type="entry name" value="HTH_ASNC"/>
    <property type="match status" value="1"/>
</dbReference>
<dbReference type="PANTHER" id="PTHR43413:SF4">
    <property type="entry name" value="HTH-TYPE TRANSCRIPTIONAL REGULATOR LYSM"/>
    <property type="match status" value="1"/>
</dbReference>
<organism evidence="5 6">
    <name type="scientific">Halomarina oriensis</name>
    <dbReference type="NCBI Taxonomy" id="671145"/>
    <lineage>
        <taxon>Archaea</taxon>
        <taxon>Methanobacteriati</taxon>
        <taxon>Methanobacteriota</taxon>
        <taxon>Stenosarchaea group</taxon>
        <taxon>Halobacteria</taxon>
        <taxon>Halobacteriales</taxon>
        <taxon>Natronomonadaceae</taxon>
        <taxon>Halomarina</taxon>
    </lineage>
</organism>
<dbReference type="InterPro" id="IPR019888">
    <property type="entry name" value="Tscrpt_reg_AsnC-like"/>
</dbReference>
<keyword evidence="2" id="KW-0238">DNA-binding</keyword>
<dbReference type="InterPro" id="IPR056526">
    <property type="entry name" value="TRASH_HVO_1752"/>
</dbReference>
<proteinExistence type="predicted"/>
<evidence type="ECO:0000313" key="6">
    <source>
        <dbReference type="Proteomes" id="UP000451471"/>
    </source>
</evidence>
<evidence type="ECO:0000256" key="2">
    <source>
        <dbReference type="ARBA" id="ARBA00023125"/>
    </source>
</evidence>
<evidence type="ECO:0000259" key="4">
    <source>
        <dbReference type="PROSITE" id="PS50956"/>
    </source>
</evidence>
<keyword evidence="6" id="KW-1185">Reference proteome</keyword>
<dbReference type="PRINTS" id="PR00033">
    <property type="entry name" value="HTHASNC"/>
</dbReference>
<comment type="caution">
    <text evidence="5">The sequence shown here is derived from an EMBL/GenBank/DDBJ whole genome shotgun (WGS) entry which is preliminary data.</text>
</comment>
<dbReference type="Gene3D" id="1.10.10.10">
    <property type="entry name" value="Winged helix-like DNA-binding domain superfamily/Winged helix DNA-binding domain"/>
    <property type="match status" value="1"/>
</dbReference>
<sequence length="196" mass="21196">MPDLDDIDRTILRLLVEDGRRPYSDIAEAVDLSPPAVSDRIARLREWGIVRRFTADVDRSKLRDGVSVLVTLDLEPNAVETTRAALVADEAVEHVFTTAAGSLVATLRVPSGDVRTFLAETVEFGAIRSLDVSLLTATSWSPGIGAAEFAPECAECGNTVTAEGETLALDDDTYHFCCSSCAGRFENRYDDLKSGV</sequence>
<dbReference type="PANTHER" id="PTHR43413">
    <property type="entry name" value="TRANSCRIPTIONAL REGULATOR, ASNC FAMILY"/>
    <property type="match status" value="1"/>
</dbReference>
<dbReference type="Pfam" id="PF13404">
    <property type="entry name" value="HTH_AsnC-type"/>
    <property type="match status" value="1"/>
</dbReference>
<dbReference type="RefSeq" id="WP_158205807.1">
    <property type="nucleotide sequence ID" value="NZ_WSZK01000030.1"/>
</dbReference>
<keyword evidence="3" id="KW-0804">Transcription</keyword>
<evidence type="ECO:0000256" key="1">
    <source>
        <dbReference type="ARBA" id="ARBA00023015"/>
    </source>
</evidence>
<reference evidence="5 6" key="1">
    <citation type="submission" date="2019-12" db="EMBL/GenBank/DDBJ databases">
        <title>Halocatena pleomorpha gen. nov. sp. nov., an extremely halophilic archaeon of family Halobacteriaceae isolated from saltpan soil.</title>
        <authorList>
            <person name="Pal Y."/>
            <person name="Verma A."/>
            <person name="Krishnamurthi S."/>
            <person name="Kumar P."/>
        </authorList>
    </citation>
    <scope>NUCLEOTIDE SEQUENCE [LARGE SCALE GENOMIC DNA]</scope>
    <source>
        <strain evidence="5 6">JCM 16495</strain>
    </source>
</reference>
<feature type="domain" description="HTH asnC-type" evidence="4">
    <location>
        <begin position="4"/>
        <end position="67"/>
    </location>
</feature>
<dbReference type="InterPro" id="IPR036390">
    <property type="entry name" value="WH_DNA-bd_sf"/>
</dbReference>
<protein>
    <submittedName>
        <fullName evidence="5">AsnC family transcriptional regulator</fullName>
    </submittedName>
</protein>
<dbReference type="CDD" id="cd00090">
    <property type="entry name" value="HTH_ARSR"/>
    <property type="match status" value="1"/>
</dbReference>
<dbReference type="Proteomes" id="UP000451471">
    <property type="component" value="Unassembled WGS sequence"/>
</dbReference>
<accession>A0A6B0GU78</accession>
<dbReference type="AlphaFoldDB" id="A0A6B0GU78"/>
<dbReference type="InterPro" id="IPR011017">
    <property type="entry name" value="TRASH_dom"/>
</dbReference>
<evidence type="ECO:0000313" key="5">
    <source>
        <dbReference type="EMBL" id="MWG36153.1"/>
    </source>
</evidence>
<dbReference type="EMBL" id="WSZK01000030">
    <property type="protein sequence ID" value="MWG36153.1"/>
    <property type="molecule type" value="Genomic_DNA"/>
</dbReference>
<keyword evidence="1" id="KW-0805">Transcription regulation</keyword>